<reference evidence="3 4" key="1">
    <citation type="submission" date="2023-04" db="EMBL/GenBank/DDBJ databases">
        <title>Genome of Basidiobolus ranarum AG-B5.</title>
        <authorList>
            <person name="Stajich J.E."/>
            <person name="Carter-House D."/>
            <person name="Gryganskyi A."/>
        </authorList>
    </citation>
    <scope>NUCLEOTIDE SEQUENCE [LARGE SCALE GENOMIC DNA]</scope>
    <source>
        <strain evidence="3 4">AG-B5</strain>
    </source>
</reference>
<feature type="coiled-coil region" evidence="1">
    <location>
        <begin position="38"/>
        <end position="65"/>
    </location>
</feature>
<dbReference type="EMBL" id="JASJQH010000033">
    <property type="protein sequence ID" value="KAK9768121.1"/>
    <property type="molecule type" value="Genomic_DNA"/>
</dbReference>
<sequence length="116" mass="12982">MRIPFLCCVVLLCTVQAEVSEPGLLTNVVENEDVDVKSEEYLRANAEMEASLQELKHEFQELIDDIIKSLLGFHANFDGTMNGRLGGVMLKGSDGKELKGHLEWETKLVSKFVVDK</sequence>
<keyword evidence="1" id="KW-0175">Coiled coil</keyword>
<evidence type="ECO:0000313" key="4">
    <source>
        <dbReference type="Proteomes" id="UP001479436"/>
    </source>
</evidence>
<name>A0ABR2X2Z7_9FUNG</name>
<evidence type="ECO:0000256" key="2">
    <source>
        <dbReference type="SAM" id="SignalP"/>
    </source>
</evidence>
<proteinExistence type="predicted"/>
<feature type="signal peptide" evidence="2">
    <location>
        <begin position="1"/>
        <end position="17"/>
    </location>
</feature>
<gene>
    <name evidence="3" type="ORF">K7432_001468</name>
</gene>
<dbReference type="Proteomes" id="UP001479436">
    <property type="component" value="Unassembled WGS sequence"/>
</dbReference>
<keyword evidence="4" id="KW-1185">Reference proteome</keyword>
<organism evidence="3 4">
    <name type="scientific">Basidiobolus ranarum</name>
    <dbReference type="NCBI Taxonomy" id="34480"/>
    <lineage>
        <taxon>Eukaryota</taxon>
        <taxon>Fungi</taxon>
        <taxon>Fungi incertae sedis</taxon>
        <taxon>Zoopagomycota</taxon>
        <taxon>Entomophthoromycotina</taxon>
        <taxon>Basidiobolomycetes</taxon>
        <taxon>Basidiobolales</taxon>
        <taxon>Basidiobolaceae</taxon>
        <taxon>Basidiobolus</taxon>
    </lineage>
</organism>
<keyword evidence="2" id="KW-0732">Signal</keyword>
<evidence type="ECO:0000256" key="1">
    <source>
        <dbReference type="SAM" id="Coils"/>
    </source>
</evidence>
<comment type="caution">
    <text evidence="3">The sequence shown here is derived from an EMBL/GenBank/DDBJ whole genome shotgun (WGS) entry which is preliminary data.</text>
</comment>
<evidence type="ECO:0000313" key="3">
    <source>
        <dbReference type="EMBL" id="KAK9768121.1"/>
    </source>
</evidence>
<feature type="chain" id="PRO_5046655726" evidence="2">
    <location>
        <begin position="18"/>
        <end position="116"/>
    </location>
</feature>
<protein>
    <submittedName>
        <fullName evidence="3">Uncharacterized protein</fullName>
    </submittedName>
</protein>
<accession>A0ABR2X2Z7</accession>